<reference evidence="1" key="2">
    <citation type="journal article" date="2022" name="New Phytol.">
        <title>Evolutionary transition to the ectomycorrhizal habit in the genomes of a hyperdiverse lineage of mushroom-forming fungi.</title>
        <authorList>
            <person name="Looney B."/>
            <person name="Miyauchi S."/>
            <person name="Morin E."/>
            <person name="Drula E."/>
            <person name="Courty P.E."/>
            <person name="Kohler A."/>
            <person name="Kuo A."/>
            <person name="LaButti K."/>
            <person name="Pangilinan J."/>
            <person name="Lipzen A."/>
            <person name="Riley R."/>
            <person name="Andreopoulos W."/>
            <person name="He G."/>
            <person name="Johnson J."/>
            <person name="Nolan M."/>
            <person name="Tritt A."/>
            <person name="Barry K.W."/>
            <person name="Grigoriev I.V."/>
            <person name="Nagy L.G."/>
            <person name="Hibbett D."/>
            <person name="Henrissat B."/>
            <person name="Matheny P.B."/>
            <person name="Labbe J."/>
            <person name="Martin F.M."/>
        </authorList>
    </citation>
    <scope>NUCLEOTIDE SEQUENCE</scope>
    <source>
        <strain evidence="1">HHB10654</strain>
    </source>
</reference>
<organism evidence="1 2">
    <name type="scientific">Artomyces pyxidatus</name>
    <dbReference type="NCBI Taxonomy" id="48021"/>
    <lineage>
        <taxon>Eukaryota</taxon>
        <taxon>Fungi</taxon>
        <taxon>Dikarya</taxon>
        <taxon>Basidiomycota</taxon>
        <taxon>Agaricomycotina</taxon>
        <taxon>Agaricomycetes</taxon>
        <taxon>Russulales</taxon>
        <taxon>Auriscalpiaceae</taxon>
        <taxon>Artomyces</taxon>
    </lineage>
</organism>
<evidence type="ECO:0000313" key="1">
    <source>
        <dbReference type="EMBL" id="KAI0054975.1"/>
    </source>
</evidence>
<sequence length="534" mass="60631">MCGFADNRHNEDPCPKCGAKRATLYEDGSLSGEFEPRDGQQHKERAVKWLSLETDEERADYFKKYGVRWTEFARLPYFDPNNSLRTTTEAGNKRELDMVHKCLKSLEVPAWVGRLPSRVGEPAGGSLGADEYKMLITTVGAMILPLVWDEFEPEASDEYKKARLKWKPIKMILAYSTDEESLARAESLLFDYLLLYKKIHGVDAMKPNHHFCRHIIDQIRDYGPVPVFWAFLGERLNKVLKGFKLNNWGGGQLETTMMRALERDVHLHGIISEVASGSSKKATTLIAQHLLEDPVEARGTVEVLAQDPGVTDEVLDDALSALHIQLGPPARAPEKLSDSSRAALYQRYNSEKQRVYYNTDTRRPATGVFLNNRAQFYSYVLVDGRRITPVHEAKAQRPSAAIVKVMINGNMYGGVVMRVFQHEQKGLRAGEESTIYAEMKWMKRQMLSPVVDDPWKDFPKLEVEFWSLDTYLDDQSPDSPPAVIPISAIRCQLARCVCRTVRPPLWITTSLERHAMSMGIDDNESEESEESEES</sequence>
<name>A0ACB8SGB8_9AGAM</name>
<comment type="caution">
    <text evidence="1">The sequence shown here is derived from an EMBL/GenBank/DDBJ whole genome shotgun (WGS) entry which is preliminary data.</text>
</comment>
<evidence type="ECO:0000313" key="2">
    <source>
        <dbReference type="Proteomes" id="UP000814140"/>
    </source>
</evidence>
<accession>A0ACB8SGB8</accession>
<proteinExistence type="predicted"/>
<dbReference type="EMBL" id="MU277324">
    <property type="protein sequence ID" value="KAI0054975.1"/>
    <property type="molecule type" value="Genomic_DNA"/>
</dbReference>
<keyword evidence="2" id="KW-1185">Reference proteome</keyword>
<dbReference type="Proteomes" id="UP000814140">
    <property type="component" value="Unassembled WGS sequence"/>
</dbReference>
<protein>
    <submittedName>
        <fullName evidence="1">Uncharacterized protein</fullName>
    </submittedName>
</protein>
<reference evidence="1" key="1">
    <citation type="submission" date="2021-03" db="EMBL/GenBank/DDBJ databases">
        <authorList>
            <consortium name="DOE Joint Genome Institute"/>
            <person name="Ahrendt S."/>
            <person name="Looney B.P."/>
            <person name="Miyauchi S."/>
            <person name="Morin E."/>
            <person name="Drula E."/>
            <person name="Courty P.E."/>
            <person name="Chicoki N."/>
            <person name="Fauchery L."/>
            <person name="Kohler A."/>
            <person name="Kuo A."/>
            <person name="Labutti K."/>
            <person name="Pangilinan J."/>
            <person name="Lipzen A."/>
            <person name="Riley R."/>
            <person name="Andreopoulos W."/>
            <person name="He G."/>
            <person name="Johnson J."/>
            <person name="Barry K.W."/>
            <person name="Grigoriev I.V."/>
            <person name="Nagy L."/>
            <person name="Hibbett D."/>
            <person name="Henrissat B."/>
            <person name="Matheny P.B."/>
            <person name="Labbe J."/>
            <person name="Martin F."/>
        </authorList>
    </citation>
    <scope>NUCLEOTIDE SEQUENCE</scope>
    <source>
        <strain evidence="1">HHB10654</strain>
    </source>
</reference>
<gene>
    <name evidence="1" type="ORF">BV25DRAFT_323575</name>
</gene>